<dbReference type="InterPro" id="IPR025441">
    <property type="entry name" value="DUF4181"/>
</dbReference>
<keyword evidence="1" id="KW-0472">Membrane</keyword>
<organism evidence="2 3">
    <name type="scientific">Amphibacillus indicireducens</name>
    <dbReference type="NCBI Taxonomy" id="1076330"/>
    <lineage>
        <taxon>Bacteria</taxon>
        <taxon>Bacillati</taxon>
        <taxon>Bacillota</taxon>
        <taxon>Bacilli</taxon>
        <taxon>Bacillales</taxon>
        <taxon>Bacillaceae</taxon>
        <taxon>Amphibacillus</taxon>
    </lineage>
</organism>
<reference evidence="3" key="1">
    <citation type="journal article" date="2019" name="Int. J. Syst. Evol. Microbiol.">
        <title>The Global Catalogue of Microorganisms (GCM) 10K type strain sequencing project: providing services to taxonomists for standard genome sequencing and annotation.</title>
        <authorList>
            <consortium name="The Broad Institute Genomics Platform"/>
            <consortium name="The Broad Institute Genome Sequencing Center for Infectious Disease"/>
            <person name="Wu L."/>
            <person name="Ma J."/>
        </authorList>
    </citation>
    <scope>NUCLEOTIDE SEQUENCE [LARGE SCALE GENOMIC DNA]</scope>
    <source>
        <strain evidence="3">JCM 17250</strain>
    </source>
</reference>
<sequence length="117" mass="13975">MYEFLLISLIVMIIIGLLIKKKYNIVIPHFGYRHVNETQKRVESILIILFILGGFWVIFFPPTNLNVYGLLFAYYAIFYGFRAYMEYKHDQTEKKYLFHGFWSIASLIVFIGSIVFW</sequence>
<dbReference type="Proteomes" id="UP001501734">
    <property type="component" value="Unassembled WGS sequence"/>
</dbReference>
<accession>A0ABP7VGI7</accession>
<evidence type="ECO:0008006" key="4">
    <source>
        <dbReference type="Google" id="ProtNLM"/>
    </source>
</evidence>
<proteinExistence type="predicted"/>
<evidence type="ECO:0000313" key="2">
    <source>
        <dbReference type="EMBL" id="GAA4066568.1"/>
    </source>
</evidence>
<protein>
    <recommendedName>
        <fullName evidence="4">DUF4181 domain-containing protein</fullName>
    </recommendedName>
</protein>
<feature type="transmembrane region" description="Helical" evidence="1">
    <location>
        <begin position="6"/>
        <end position="23"/>
    </location>
</feature>
<dbReference type="EMBL" id="BAABDL010000058">
    <property type="protein sequence ID" value="GAA4066568.1"/>
    <property type="molecule type" value="Genomic_DNA"/>
</dbReference>
<gene>
    <name evidence="2" type="ORF">GCM10022410_11140</name>
</gene>
<comment type="caution">
    <text evidence="2">The sequence shown here is derived from an EMBL/GenBank/DDBJ whole genome shotgun (WGS) entry which is preliminary data.</text>
</comment>
<keyword evidence="1" id="KW-1133">Transmembrane helix</keyword>
<evidence type="ECO:0000256" key="1">
    <source>
        <dbReference type="SAM" id="Phobius"/>
    </source>
</evidence>
<name>A0ABP7VGI7_9BACI</name>
<feature type="transmembrane region" description="Helical" evidence="1">
    <location>
        <begin position="67"/>
        <end position="84"/>
    </location>
</feature>
<keyword evidence="3" id="KW-1185">Reference proteome</keyword>
<dbReference type="RefSeq" id="WP_344911180.1">
    <property type="nucleotide sequence ID" value="NZ_BAABDL010000058.1"/>
</dbReference>
<evidence type="ECO:0000313" key="3">
    <source>
        <dbReference type="Proteomes" id="UP001501734"/>
    </source>
</evidence>
<keyword evidence="1" id="KW-0812">Transmembrane</keyword>
<feature type="transmembrane region" description="Helical" evidence="1">
    <location>
        <begin position="44"/>
        <end position="61"/>
    </location>
</feature>
<dbReference type="Pfam" id="PF13789">
    <property type="entry name" value="DUF4181"/>
    <property type="match status" value="1"/>
</dbReference>
<feature type="transmembrane region" description="Helical" evidence="1">
    <location>
        <begin position="96"/>
        <end position="116"/>
    </location>
</feature>